<evidence type="ECO:0000256" key="2">
    <source>
        <dbReference type="ARBA" id="ARBA00022694"/>
    </source>
</evidence>
<dbReference type="GO" id="GO:0031119">
    <property type="term" value="P:tRNA pseudouridine synthesis"/>
    <property type="evidence" value="ECO:0007669"/>
    <property type="project" value="TreeGrafter"/>
</dbReference>
<evidence type="ECO:0000259" key="5">
    <source>
        <dbReference type="Pfam" id="PF01416"/>
    </source>
</evidence>
<dbReference type="Pfam" id="PF01416">
    <property type="entry name" value="PseudoU_synth_1"/>
    <property type="match status" value="1"/>
</dbReference>
<accession>A0A915AVA0</accession>
<reference evidence="7" key="1">
    <citation type="submission" date="2022-11" db="UniProtKB">
        <authorList>
            <consortium name="WormBaseParasite"/>
        </authorList>
    </citation>
    <scope>IDENTIFICATION</scope>
</reference>
<dbReference type="SUPFAM" id="SSF55120">
    <property type="entry name" value="Pseudouridine synthase"/>
    <property type="match status" value="1"/>
</dbReference>
<dbReference type="InterPro" id="IPR020097">
    <property type="entry name" value="PsdUridine_synth_TruA_a/b_dom"/>
</dbReference>
<dbReference type="EC" id="5.4.99.12" evidence="4"/>
<evidence type="ECO:0000313" key="7">
    <source>
        <dbReference type="WBParaSite" id="PgR016_g124_t01"/>
    </source>
</evidence>
<dbReference type="GO" id="GO:0160147">
    <property type="term" value="F:tRNA pseudouridine(38-40) synthase activity"/>
    <property type="evidence" value="ECO:0007669"/>
    <property type="project" value="UniProtKB-EC"/>
</dbReference>
<dbReference type="Gene3D" id="3.30.70.660">
    <property type="entry name" value="Pseudouridine synthase I, catalytic domain, C-terminal subdomain"/>
    <property type="match status" value="1"/>
</dbReference>
<evidence type="ECO:0000313" key="6">
    <source>
        <dbReference type="Proteomes" id="UP000887569"/>
    </source>
</evidence>
<keyword evidence="2 4" id="KW-0819">tRNA processing</keyword>
<feature type="domain" description="Pseudouridine synthase I TruA alpha/beta" evidence="5">
    <location>
        <begin position="171"/>
        <end position="293"/>
    </location>
</feature>
<evidence type="ECO:0000256" key="1">
    <source>
        <dbReference type="ARBA" id="ARBA00009375"/>
    </source>
</evidence>
<name>A0A915AVA0_PARUN</name>
<evidence type="ECO:0000256" key="4">
    <source>
        <dbReference type="RuleBase" id="RU003792"/>
    </source>
</evidence>
<comment type="similarity">
    <text evidence="1 4">Belongs to the tRNA pseudouridine synthase TruA family.</text>
</comment>
<dbReference type="WBParaSite" id="PgR016_g124_t01">
    <property type="protein sequence ID" value="PgR016_g124_t01"/>
    <property type="gene ID" value="PgR016_g124"/>
</dbReference>
<evidence type="ECO:0000256" key="3">
    <source>
        <dbReference type="ARBA" id="ARBA00023235"/>
    </source>
</evidence>
<dbReference type="InterPro" id="IPR020103">
    <property type="entry name" value="PsdUridine_synth_cat_dom_sf"/>
</dbReference>
<dbReference type="InterPro" id="IPR020095">
    <property type="entry name" value="PsdUridine_synth_TruA_C"/>
</dbReference>
<dbReference type="AlphaFoldDB" id="A0A915AVA0"/>
<dbReference type="GO" id="GO:0003723">
    <property type="term" value="F:RNA binding"/>
    <property type="evidence" value="ECO:0007669"/>
    <property type="project" value="InterPro"/>
</dbReference>
<dbReference type="InterPro" id="IPR001406">
    <property type="entry name" value="PsdUridine_synth_TruA"/>
</dbReference>
<dbReference type="Proteomes" id="UP000887569">
    <property type="component" value="Unplaced"/>
</dbReference>
<comment type="catalytic activity">
    <reaction evidence="4">
        <text>uridine(38/39/40) in tRNA = pseudouridine(38/39/40) in tRNA</text>
        <dbReference type="Rhea" id="RHEA:22376"/>
        <dbReference type="Rhea" id="RHEA-COMP:10085"/>
        <dbReference type="Rhea" id="RHEA-COMP:10087"/>
        <dbReference type="ChEBI" id="CHEBI:65314"/>
        <dbReference type="ChEBI" id="CHEBI:65315"/>
        <dbReference type="EC" id="5.4.99.12"/>
    </reaction>
</comment>
<keyword evidence="3 4" id="KW-0413">Isomerase</keyword>
<dbReference type="PANTHER" id="PTHR11142">
    <property type="entry name" value="PSEUDOURIDYLATE SYNTHASE"/>
    <property type="match status" value="1"/>
</dbReference>
<keyword evidence="6" id="KW-1185">Reference proteome</keyword>
<protein>
    <recommendedName>
        <fullName evidence="4">tRNA pseudouridine synthase</fullName>
        <ecNumber evidence="4">5.4.99.12</ecNumber>
    </recommendedName>
</protein>
<proteinExistence type="inferred from homology"/>
<dbReference type="Gene3D" id="3.30.70.580">
    <property type="entry name" value="Pseudouridine synthase I, catalytic domain, N-terminal subdomain"/>
    <property type="match status" value="1"/>
</dbReference>
<dbReference type="InterPro" id="IPR020094">
    <property type="entry name" value="TruA/RsuA/RluB/E/F_N"/>
</dbReference>
<sequence>MSIARRYLLWISYDGSRFPEMAKGGSGYGVLDFLATILRSSFPDVGERLKSSAASRTDRGVHALRNAVIIQVPLEYGILDQRKDMLLAEWNSIAEQCKPKALQILDLHTVSPGFSARRNVSYRCYKYRVCVALTSDAWQRFKEEPSLMHFAERDYAWILPPGFDLYKAQQACSIFKGTQNMASFFKHRERDRRKENEYPSAIRHMRHVAITGGEPRYIDDADYAFFDFSIISTSFLREQVRRMIGVIVAHAYGRVSRELIEWLLKNPYPTNFFTLRLLVAPAQGLFLENVVYDRRMFTNPVPYHSHSWDADLSTV</sequence>
<organism evidence="6 7">
    <name type="scientific">Parascaris univalens</name>
    <name type="common">Nematode worm</name>
    <dbReference type="NCBI Taxonomy" id="6257"/>
    <lineage>
        <taxon>Eukaryota</taxon>
        <taxon>Metazoa</taxon>
        <taxon>Ecdysozoa</taxon>
        <taxon>Nematoda</taxon>
        <taxon>Chromadorea</taxon>
        <taxon>Rhabditida</taxon>
        <taxon>Spirurina</taxon>
        <taxon>Ascaridomorpha</taxon>
        <taxon>Ascaridoidea</taxon>
        <taxon>Ascarididae</taxon>
        <taxon>Parascaris</taxon>
    </lineage>
</organism>
<dbReference type="PANTHER" id="PTHR11142:SF0">
    <property type="entry name" value="TRNA PSEUDOURIDINE SYNTHASE-LIKE 1"/>
    <property type="match status" value="1"/>
</dbReference>